<feature type="compositionally biased region" description="Polar residues" evidence="1">
    <location>
        <begin position="138"/>
        <end position="150"/>
    </location>
</feature>
<protein>
    <submittedName>
        <fullName evidence="2">Uncharacterized protein</fullName>
    </submittedName>
</protein>
<dbReference type="Proteomes" id="UP000054565">
    <property type="component" value="Unassembled WGS sequence"/>
</dbReference>
<dbReference type="EMBL" id="DS028093">
    <property type="protein sequence ID" value="KMP00406.1"/>
    <property type="molecule type" value="Genomic_DNA"/>
</dbReference>
<feature type="region of interest" description="Disordered" evidence="1">
    <location>
        <begin position="117"/>
        <end position="158"/>
    </location>
</feature>
<reference evidence="3" key="1">
    <citation type="journal article" date="2010" name="Genome Res.">
        <title>Population genomic sequencing of Coccidioides fungi reveals recent hybridization and transposon control.</title>
        <authorList>
            <person name="Neafsey D.E."/>
            <person name="Barker B.M."/>
            <person name="Sharpton T.J."/>
            <person name="Stajich J.E."/>
            <person name="Park D.J."/>
            <person name="Whiston E."/>
            <person name="Hung C.-Y."/>
            <person name="McMahan C."/>
            <person name="White J."/>
            <person name="Sykes S."/>
            <person name="Heiman D."/>
            <person name="Young S."/>
            <person name="Zeng Q."/>
            <person name="Abouelleil A."/>
            <person name="Aftuck L."/>
            <person name="Bessette D."/>
            <person name="Brown A."/>
            <person name="FitzGerald M."/>
            <person name="Lui A."/>
            <person name="Macdonald J.P."/>
            <person name="Priest M."/>
            <person name="Orbach M.J."/>
            <person name="Galgiani J.N."/>
            <person name="Kirkland T.N."/>
            <person name="Cole G.T."/>
            <person name="Birren B.W."/>
            <person name="Henn M.R."/>
            <person name="Taylor J.W."/>
            <person name="Rounsley S.D."/>
        </authorList>
    </citation>
    <scope>NUCLEOTIDE SEQUENCE [LARGE SCALE GENOMIC DNA]</scope>
    <source>
        <strain evidence="3">RMSCC 2394</strain>
    </source>
</reference>
<evidence type="ECO:0000256" key="1">
    <source>
        <dbReference type="SAM" id="MobiDB-lite"/>
    </source>
</evidence>
<dbReference type="AlphaFoldDB" id="A0A0J6XW33"/>
<evidence type="ECO:0000313" key="3">
    <source>
        <dbReference type="Proteomes" id="UP000054565"/>
    </source>
</evidence>
<name>A0A0J6XW33_COCIT</name>
<proteinExistence type="predicted"/>
<accession>A0A0J6XW33</accession>
<evidence type="ECO:0000313" key="2">
    <source>
        <dbReference type="EMBL" id="KMP00406.1"/>
    </source>
</evidence>
<gene>
    <name evidence="2" type="ORF">CIRG_00548</name>
</gene>
<organism evidence="2 3">
    <name type="scientific">Coccidioides immitis RMSCC 2394</name>
    <dbReference type="NCBI Taxonomy" id="404692"/>
    <lineage>
        <taxon>Eukaryota</taxon>
        <taxon>Fungi</taxon>
        <taxon>Dikarya</taxon>
        <taxon>Ascomycota</taxon>
        <taxon>Pezizomycotina</taxon>
        <taxon>Eurotiomycetes</taxon>
        <taxon>Eurotiomycetidae</taxon>
        <taxon>Onygenales</taxon>
        <taxon>Onygenaceae</taxon>
        <taxon>Coccidioides</taxon>
    </lineage>
</organism>
<sequence length="158" mass="17054">MYIYIYIYNTYAPLRNGATAFDDIAASILHCTAGRQRSMRVASVAAWPSPRYYPSHDQISKHNGLGAMANRIKENGSSRSEYIASETKPSISEQTKIDTSLSSEGLCRRGIGNAASLNLRTHDTSTDPPQAANGGRNGTVSGRTSLQGCPQRSMDGPI</sequence>